<evidence type="ECO:0000313" key="2">
    <source>
        <dbReference type="EMBL" id="MDP9649627.1"/>
    </source>
</evidence>
<organism evidence="2 3">
    <name type="scientific">Paraburkholderia caledonica</name>
    <dbReference type="NCBI Taxonomy" id="134536"/>
    <lineage>
        <taxon>Bacteria</taxon>
        <taxon>Pseudomonadati</taxon>
        <taxon>Pseudomonadota</taxon>
        <taxon>Betaproteobacteria</taxon>
        <taxon>Burkholderiales</taxon>
        <taxon>Burkholderiaceae</taxon>
        <taxon>Paraburkholderia</taxon>
    </lineage>
</organism>
<protein>
    <submittedName>
        <fullName evidence="2">Uncharacterized protein</fullName>
    </submittedName>
</protein>
<evidence type="ECO:0000256" key="1">
    <source>
        <dbReference type="SAM" id="MobiDB-lite"/>
    </source>
</evidence>
<dbReference type="RefSeq" id="WP_166799323.1">
    <property type="nucleotide sequence ID" value="NZ_JAURTK010000006.1"/>
</dbReference>
<proteinExistence type="predicted"/>
<sequence length="58" mass="6368">MNNDQLSRFLAQFEASKKDVAQWPTWMKDAAGVAAASFPDSKTAEHRSAQISQAKSRG</sequence>
<gene>
    <name evidence="2" type="ORF">J2793_005094</name>
</gene>
<dbReference type="GeneID" id="97310558"/>
<comment type="caution">
    <text evidence="2">The sequence shown here is derived from an EMBL/GenBank/DDBJ whole genome shotgun (WGS) entry which is preliminary data.</text>
</comment>
<evidence type="ECO:0000313" key="3">
    <source>
        <dbReference type="Proteomes" id="UP001229486"/>
    </source>
</evidence>
<dbReference type="Proteomes" id="UP001229486">
    <property type="component" value="Unassembled WGS sequence"/>
</dbReference>
<name>A0AB73II28_9BURK</name>
<reference evidence="2" key="1">
    <citation type="submission" date="2023-07" db="EMBL/GenBank/DDBJ databases">
        <title>Sorghum-associated microbial communities from plants grown in Nebraska, USA.</title>
        <authorList>
            <person name="Schachtman D."/>
        </authorList>
    </citation>
    <scope>NUCLEOTIDE SEQUENCE</scope>
    <source>
        <strain evidence="2">DS1061</strain>
    </source>
</reference>
<dbReference type="AlphaFoldDB" id="A0AB73II28"/>
<dbReference type="EMBL" id="JAURTK010000006">
    <property type="protein sequence ID" value="MDP9649627.1"/>
    <property type="molecule type" value="Genomic_DNA"/>
</dbReference>
<feature type="compositionally biased region" description="Polar residues" evidence="1">
    <location>
        <begin position="49"/>
        <end position="58"/>
    </location>
</feature>
<feature type="region of interest" description="Disordered" evidence="1">
    <location>
        <begin position="37"/>
        <end position="58"/>
    </location>
</feature>
<accession>A0AB73II28</accession>